<evidence type="ECO:0000313" key="4">
    <source>
        <dbReference type="EMBL" id="KAK7205228.1"/>
    </source>
</evidence>
<evidence type="ECO:0000259" key="3">
    <source>
        <dbReference type="Pfam" id="PF00561"/>
    </source>
</evidence>
<keyword evidence="5" id="KW-1185">Reference proteome</keyword>
<evidence type="ECO:0000313" key="5">
    <source>
        <dbReference type="Proteomes" id="UP001498771"/>
    </source>
</evidence>
<evidence type="ECO:0000256" key="1">
    <source>
        <dbReference type="ARBA" id="ARBA00008645"/>
    </source>
</evidence>
<comment type="caution">
    <text evidence="4">The sequence shown here is derived from an EMBL/GenBank/DDBJ whole genome shotgun (WGS) entry which is preliminary data.</text>
</comment>
<dbReference type="SUPFAM" id="SSF53474">
    <property type="entry name" value="alpha/beta-Hydrolases"/>
    <property type="match status" value="1"/>
</dbReference>
<keyword evidence="2 4" id="KW-0378">Hydrolase</keyword>
<dbReference type="Gene3D" id="3.40.50.1820">
    <property type="entry name" value="alpha/beta hydrolase"/>
    <property type="match status" value="1"/>
</dbReference>
<proteinExistence type="inferred from homology"/>
<dbReference type="Proteomes" id="UP001498771">
    <property type="component" value="Unassembled WGS sequence"/>
</dbReference>
<dbReference type="RefSeq" id="XP_064768261.1">
    <property type="nucleotide sequence ID" value="XM_064912763.1"/>
</dbReference>
<comment type="similarity">
    <text evidence="1">Belongs to the AB hydrolase superfamily.</text>
</comment>
<dbReference type="Pfam" id="PF00561">
    <property type="entry name" value="Abhydrolase_1"/>
    <property type="match status" value="2"/>
</dbReference>
<feature type="domain" description="AB hydrolase-1" evidence="3">
    <location>
        <begin position="232"/>
        <end position="297"/>
    </location>
</feature>
<dbReference type="GeneID" id="90038275"/>
<accession>A0ABR1F7X6</accession>
<evidence type="ECO:0000256" key="2">
    <source>
        <dbReference type="ARBA" id="ARBA00022801"/>
    </source>
</evidence>
<reference evidence="4 5" key="1">
    <citation type="submission" date="2024-03" db="EMBL/GenBank/DDBJ databases">
        <title>Genome-scale model development and genomic sequencing of the oleaginous clade Lipomyces.</title>
        <authorList>
            <consortium name="Lawrence Berkeley National Laboratory"/>
            <person name="Czajka J.J."/>
            <person name="Han Y."/>
            <person name="Kim J."/>
            <person name="Mondo S.J."/>
            <person name="Hofstad B.A."/>
            <person name="Robles A."/>
            <person name="Haridas S."/>
            <person name="Riley R."/>
            <person name="LaButti K."/>
            <person name="Pangilinan J."/>
            <person name="Andreopoulos W."/>
            <person name="Lipzen A."/>
            <person name="Yan J."/>
            <person name="Wang M."/>
            <person name="Ng V."/>
            <person name="Grigoriev I.V."/>
            <person name="Spatafora J.W."/>
            <person name="Magnuson J.K."/>
            <person name="Baker S.E."/>
            <person name="Pomraning K.R."/>
        </authorList>
    </citation>
    <scope>NUCLEOTIDE SEQUENCE [LARGE SCALE GENOMIC DNA]</scope>
    <source>
        <strain evidence="4 5">Phaff 52-87</strain>
    </source>
</reference>
<dbReference type="InterPro" id="IPR000073">
    <property type="entry name" value="AB_hydrolase_1"/>
</dbReference>
<name>A0ABR1F7X6_9ASCO</name>
<sequence>MFCLRSTAIGGQKAVVSTALGGLRGLPLASIRQISSSAQEQPLDLQFLKFGPPKDAASTSKTVAPMVVLHGLLGSKNNNRSVCKRFAKDMNTTVYALDLRNHGDSPHAAKHDYKSLALDVEHFIDTHIQQPTIVLGHSMGAKTAMAVALRRPELVDSMISVDNSPVSARLSPEIPTYVHALKSIERMSLRSPKDAFDVLGKYEKSPDIRHFLLTNSLVKPDGTIGFRVPLDTLIKHLDHIAEFPFDYNQTRFEGPALFVRGTQSKYIPDEAIPTIGQFFPRFVLKDVDAGHWLISEKTAEFVEIVEDFLLAE</sequence>
<organism evidence="4 5">
    <name type="scientific">Myxozyma melibiosi</name>
    <dbReference type="NCBI Taxonomy" id="54550"/>
    <lineage>
        <taxon>Eukaryota</taxon>
        <taxon>Fungi</taxon>
        <taxon>Dikarya</taxon>
        <taxon>Ascomycota</taxon>
        <taxon>Saccharomycotina</taxon>
        <taxon>Lipomycetes</taxon>
        <taxon>Lipomycetales</taxon>
        <taxon>Lipomycetaceae</taxon>
        <taxon>Myxozyma</taxon>
    </lineage>
</organism>
<dbReference type="GO" id="GO:0016787">
    <property type="term" value="F:hydrolase activity"/>
    <property type="evidence" value="ECO:0007669"/>
    <property type="project" value="UniProtKB-KW"/>
</dbReference>
<gene>
    <name evidence="4" type="ORF">BZA70DRAFT_279362</name>
</gene>
<dbReference type="InterPro" id="IPR029058">
    <property type="entry name" value="AB_hydrolase_fold"/>
</dbReference>
<dbReference type="PRINTS" id="PR00111">
    <property type="entry name" value="ABHYDROLASE"/>
</dbReference>
<dbReference type="EMBL" id="JBBJBU010000006">
    <property type="protein sequence ID" value="KAK7205228.1"/>
    <property type="molecule type" value="Genomic_DNA"/>
</dbReference>
<protein>
    <submittedName>
        <fullName evidence="4">Alpha/Beta hydrolase protein</fullName>
    </submittedName>
</protein>
<feature type="domain" description="AB hydrolase-1" evidence="3">
    <location>
        <begin position="65"/>
        <end position="167"/>
    </location>
</feature>
<dbReference type="PANTHER" id="PTHR46118:SF4">
    <property type="entry name" value="PROTEIN ABHD11"/>
    <property type="match status" value="1"/>
</dbReference>
<dbReference type="PANTHER" id="PTHR46118">
    <property type="entry name" value="PROTEIN ABHD11"/>
    <property type="match status" value="1"/>
</dbReference>